<dbReference type="SUPFAM" id="SSF48452">
    <property type="entry name" value="TPR-like"/>
    <property type="match status" value="1"/>
</dbReference>
<proteinExistence type="predicted"/>
<dbReference type="PANTHER" id="PTHR11242">
    <property type="entry name" value="ARYL HYDROCARBON RECEPTOR INTERACTING PROTEIN RELATED"/>
    <property type="match status" value="1"/>
</dbReference>
<sequence>MAAQTVDEKLQTGKAEKDKGNAAFKAGQIPEALRAYHTATLYLTGLDNAAMAAFVPQNPLAETIKAEIKDTLKACYSNMSACYLKQSRPEKCIELTAKVLALDPNNAKALFRRGQANIALENEDAAYADLLKAAELAPQDKGIRDALASAHAMVKERAAKSDAVFKGKLL</sequence>
<reference evidence="4" key="1">
    <citation type="submission" date="2020-05" db="EMBL/GenBank/DDBJ databases">
        <title>Phylogenomic resolution of chytrid fungi.</title>
        <authorList>
            <person name="Stajich J.E."/>
            <person name="Amses K."/>
            <person name="Simmons R."/>
            <person name="Seto K."/>
            <person name="Myers J."/>
            <person name="Bonds A."/>
            <person name="Quandt C.A."/>
            <person name="Barry K."/>
            <person name="Liu P."/>
            <person name="Grigoriev I."/>
            <person name="Longcore J.E."/>
            <person name="James T.Y."/>
        </authorList>
    </citation>
    <scope>NUCLEOTIDE SEQUENCE</scope>
    <source>
        <strain evidence="4">JEL0379</strain>
    </source>
</reference>
<dbReference type="Pfam" id="PF13181">
    <property type="entry name" value="TPR_8"/>
    <property type="match status" value="1"/>
</dbReference>
<dbReference type="Gene3D" id="1.25.40.10">
    <property type="entry name" value="Tetratricopeptide repeat domain"/>
    <property type="match status" value="1"/>
</dbReference>
<name>A0AAD5XLR4_9FUNG</name>
<comment type="caution">
    <text evidence="4">The sequence shown here is derived from an EMBL/GenBank/DDBJ whole genome shotgun (WGS) entry which is preliminary data.</text>
</comment>
<evidence type="ECO:0008006" key="6">
    <source>
        <dbReference type="Google" id="ProtNLM"/>
    </source>
</evidence>
<keyword evidence="5" id="KW-1185">Reference proteome</keyword>
<dbReference type="InterPro" id="IPR019734">
    <property type="entry name" value="TPR_rpt"/>
</dbReference>
<dbReference type="SMART" id="SM00028">
    <property type="entry name" value="TPR"/>
    <property type="match status" value="3"/>
</dbReference>
<protein>
    <recommendedName>
        <fullName evidence="6">TPR-like protein</fullName>
    </recommendedName>
</protein>
<dbReference type="InterPro" id="IPR011990">
    <property type="entry name" value="TPR-like_helical_dom_sf"/>
</dbReference>
<dbReference type="InterPro" id="IPR039663">
    <property type="entry name" value="AIP/AIPL1/TTC9"/>
</dbReference>
<organism evidence="4 5">
    <name type="scientific">Geranomyces variabilis</name>
    <dbReference type="NCBI Taxonomy" id="109894"/>
    <lineage>
        <taxon>Eukaryota</taxon>
        <taxon>Fungi</taxon>
        <taxon>Fungi incertae sedis</taxon>
        <taxon>Chytridiomycota</taxon>
        <taxon>Chytridiomycota incertae sedis</taxon>
        <taxon>Chytridiomycetes</taxon>
        <taxon>Spizellomycetales</taxon>
        <taxon>Powellomycetaceae</taxon>
        <taxon>Geranomyces</taxon>
    </lineage>
</organism>
<dbReference type="Proteomes" id="UP001212152">
    <property type="component" value="Unassembled WGS sequence"/>
</dbReference>
<dbReference type="EMBL" id="JADGJQ010000044">
    <property type="protein sequence ID" value="KAJ3176142.1"/>
    <property type="molecule type" value="Genomic_DNA"/>
</dbReference>
<dbReference type="PROSITE" id="PS50005">
    <property type="entry name" value="TPR"/>
    <property type="match status" value="2"/>
</dbReference>
<feature type="repeat" description="TPR" evidence="3">
    <location>
        <begin position="107"/>
        <end position="140"/>
    </location>
</feature>
<accession>A0AAD5XLR4</accession>
<evidence type="ECO:0000256" key="3">
    <source>
        <dbReference type="PROSITE-ProRule" id="PRU00339"/>
    </source>
</evidence>
<dbReference type="AlphaFoldDB" id="A0AAD5XLR4"/>
<evidence type="ECO:0000313" key="5">
    <source>
        <dbReference type="Proteomes" id="UP001212152"/>
    </source>
</evidence>
<gene>
    <name evidence="4" type="ORF">HDU87_005519</name>
</gene>
<evidence type="ECO:0000313" key="4">
    <source>
        <dbReference type="EMBL" id="KAJ3176142.1"/>
    </source>
</evidence>
<keyword evidence="1" id="KW-0677">Repeat</keyword>
<feature type="repeat" description="TPR" evidence="3">
    <location>
        <begin position="73"/>
        <end position="106"/>
    </location>
</feature>
<dbReference type="PANTHER" id="PTHR11242:SF0">
    <property type="entry name" value="TPR_REGION DOMAIN-CONTAINING PROTEIN"/>
    <property type="match status" value="1"/>
</dbReference>
<keyword evidence="2 3" id="KW-0802">TPR repeat</keyword>
<evidence type="ECO:0000256" key="1">
    <source>
        <dbReference type="ARBA" id="ARBA00022737"/>
    </source>
</evidence>
<evidence type="ECO:0000256" key="2">
    <source>
        <dbReference type="ARBA" id="ARBA00022803"/>
    </source>
</evidence>